<dbReference type="Pfam" id="PF00582">
    <property type="entry name" value="Usp"/>
    <property type="match status" value="1"/>
</dbReference>
<evidence type="ECO:0000313" key="4">
    <source>
        <dbReference type="Proteomes" id="UP000232412"/>
    </source>
</evidence>
<dbReference type="Proteomes" id="UP000232412">
    <property type="component" value="Unassembled WGS sequence"/>
</dbReference>
<evidence type="ECO:0000313" key="3">
    <source>
        <dbReference type="EMBL" id="SHO44791.1"/>
    </source>
</evidence>
<name>A0A2H1EGC2_9ARCH</name>
<sequence length="148" mass="16371">MVIRNILVPYDGAALSKKALELAKDIARNFTADLTILMVIPVYYPISDSVFSGAAVMNYQEIVKTLTQQGEKELTKVVEKCRQEGTKTSYKIVHDDVSNAILKHAKKSKTDMIIMGSRRLTGVSSIKRLGSTARHVSEHAQCPVTIVH</sequence>
<reference evidence="4" key="1">
    <citation type="submission" date="2016-12" db="EMBL/GenBank/DDBJ databases">
        <authorList>
            <person name="Herbold C."/>
        </authorList>
    </citation>
    <scope>NUCLEOTIDE SEQUENCE [LARGE SCALE GENOMIC DNA]</scope>
</reference>
<accession>A0A2H1EGC2</accession>
<dbReference type="InterPro" id="IPR006016">
    <property type="entry name" value="UspA"/>
</dbReference>
<evidence type="ECO:0000259" key="2">
    <source>
        <dbReference type="Pfam" id="PF00582"/>
    </source>
</evidence>
<dbReference type="SUPFAM" id="SSF52402">
    <property type="entry name" value="Adenine nucleotide alpha hydrolases-like"/>
    <property type="match status" value="1"/>
</dbReference>
<dbReference type="Gene3D" id="3.40.50.620">
    <property type="entry name" value="HUPs"/>
    <property type="match status" value="1"/>
</dbReference>
<dbReference type="CDD" id="cd00293">
    <property type="entry name" value="USP-like"/>
    <property type="match status" value="1"/>
</dbReference>
<dbReference type="InterPro" id="IPR014729">
    <property type="entry name" value="Rossmann-like_a/b/a_fold"/>
</dbReference>
<dbReference type="PRINTS" id="PR01438">
    <property type="entry name" value="UNVRSLSTRESS"/>
</dbReference>
<protein>
    <submittedName>
        <fullName evidence="3">Putative Universal stress family protein</fullName>
    </submittedName>
</protein>
<dbReference type="AlphaFoldDB" id="A0A2H1EGC2"/>
<organism evidence="3 4">
    <name type="scientific">Nitrosotalea sinensis</name>
    <dbReference type="NCBI Taxonomy" id="1499975"/>
    <lineage>
        <taxon>Archaea</taxon>
        <taxon>Nitrososphaerota</taxon>
        <taxon>Nitrososphaeria</taxon>
        <taxon>Nitrosotaleales</taxon>
        <taxon>Nitrosotaleaceae</taxon>
        <taxon>Nitrosotalea</taxon>
    </lineage>
</organism>
<dbReference type="OrthoDB" id="105697at2157"/>
<comment type="similarity">
    <text evidence="1">Belongs to the universal stress protein A family.</text>
</comment>
<evidence type="ECO:0000256" key="1">
    <source>
        <dbReference type="ARBA" id="ARBA00008791"/>
    </source>
</evidence>
<dbReference type="InterPro" id="IPR006015">
    <property type="entry name" value="Universal_stress_UspA"/>
</dbReference>
<dbReference type="RefSeq" id="WP_101009455.1">
    <property type="nucleotide sequence ID" value="NZ_FRFC01000003.1"/>
</dbReference>
<dbReference type="EMBL" id="FRFC01000003">
    <property type="protein sequence ID" value="SHO44791.1"/>
    <property type="molecule type" value="Genomic_DNA"/>
</dbReference>
<dbReference type="PANTHER" id="PTHR46268">
    <property type="entry name" value="STRESS RESPONSE PROTEIN NHAX"/>
    <property type="match status" value="1"/>
</dbReference>
<proteinExistence type="inferred from homology"/>
<gene>
    <name evidence="3" type="ORF">NSIN_20440</name>
</gene>
<feature type="domain" description="UspA" evidence="2">
    <location>
        <begin position="4"/>
        <end position="148"/>
    </location>
</feature>
<dbReference type="PANTHER" id="PTHR46268:SF6">
    <property type="entry name" value="UNIVERSAL STRESS PROTEIN UP12"/>
    <property type="match status" value="1"/>
</dbReference>
<keyword evidence="4" id="KW-1185">Reference proteome</keyword>